<evidence type="ECO:0000313" key="2">
    <source>
        <dbReference type="EMBL" id="OEG15542.1"/>
    </source>
</evidence>
<name>A0A1E5GS88_9ENTE</name>
<protein>
    <submittedName>
        <fullName evidence="2">Uncharacterized protein</fullName>
    </submittedName>
</protein>
<dbReference type="EMBL" id="MIKB01000015">
    <property type="protein sequence ID" value="OEG15542.1"/>
    <property type="molecule type" value="Genomic_DNA"/>
</dbReference>
<gene>
    <name evidence="2" type="ORF">BCR23_08740</name>
</gene>
<dbReference type="Proteomes" id="UP000094764">
    <property type="component" value="Unassembled WGS sequence"/>
</dbReference>
<keyword evidence="3" id="KW-1185">Reference proteome</keyword>
<proteinExistence type="predicted"/>
<evidence type="ECO:0000313" key="3">
    <source>
        <dbReference type="Proteomes" id="UP000094764"/>
    </source>
</evidence>
<accession>A0A1E5GS88</accession>
<dbReference type="STRING" id="903983.BCR23_08740"/>
<organism evidence="2 3">
    <name type="scientific">Enterococcus quebecensis</name>
    <dbReference type="NCBI Taxonomy" id="903983"/>
    <lineage>
        <taxon>Bacteria</taxon>
        <taxon>Bacillati</taxon>
        <taxon>Bacillota</taxon>
        <taxon>Bacilli</taxon>
        <taxon>Lactobacillales</taxon>
        <taxon>Enterococcaceae</taxon>
        <taxon>Enterococcus</taxon>
    </lineage>
</organism>
<comment type="caution">
    <text evidence="2">The sequence shown here is derived from an EMBL/GenBank/DDBJ whole genome shotgun (WGS) entry which is preliminary data.</text>
</comment>
<evidence type="ECO:0000256" key="1">
    <source>
        <dbReference type="SAM" id="MobiDB-lite"/>
    </source>
</evidence>
<dbReference type="AlphaFoldDB" id="A0A1E5GS88"/>
<sequence length="902" mass="99588">MTLQSIGQVSPVFAETTANKGLERSELENDQQKNEQNQLIQDNLHIVEIPKVKTDSIDQSEHEVYTPETLDTSEPLENEKQVEPVAIAEEIIIDGYTYVKVGTRQAFLEAANSKKNIVLTADVELLSGDKAEIVAEFRLLGRTSKAVKKNKLTLNTFSETEQHRGLYALEASFGFGDVHVSDIFIDNKDNGGIISFEERIIGTQYFDAVEYTSNGGQAFVAKNGIIVINDSTFTQTSTLERYNKAFAETSHLFLSGKTTINHDGFSNDVRVGPFLSIQKSSISSGRVEILKNAVVSIETKKSFVTGTGYSDFTLEVGENAAFTLKVSGDLIEAPTSQRPLHYIFGEESAVTLMDESRKNKKTGMNLARFVPLRGRSGELVISAGMDLIIDSNNRYSLIEQETVEDAIPIVIPATTKRVILQNARSDSNAAYNGKIFNLIGNDKGNLFVNSSRIDLYRKGNLSVSTGAFINVTAAVNQNGRGKGNTKVISSTNRNFADTYAAIYEDEVAKIRFAAEVIVPLEIDDIKDTATKVTGISHPDATIQMSGFFTDGEAFNQTIDVSKDRTFSYQLPKTLKVGSTVSFSASVGGEGAVTRVEKQVIDTLPPSAEPLLQTVSINEVAELDLTKLVKNIQDNSGIPPTVEVANTLEAKVGRQQLTVRLTDGSNNFSEIIVPIFVYDENSRVFQTSEKSGFLLWGLGLEVYPEDVTGDITDYLNQRIERKVWSEVEELPSADFILESTDLEEIPLPGSYQANFTYKEYVLTVKIQVMDKKQKINVMIPKKVLFGSSDVLSNQIISPQYEVKNNSQTSITLSVLGLTEEAVSDFELVDLFDKDKQKQQASMSIKTEDAEVHLNTSMGEEVLGYLSGESSKAFRLQGSYFGTYEKILQPKYKIKLGFQVNDEK</sequence>
<feature type="region of interest" description="Disordered" evidence="1">
    <location>
        <begin position="57"/>
        <end position="78"/>
    </location>
</feature>
<reference evidence="3" key="1">
    <citation type="submission" date="2016-09" db="EMBL/GenBank/DDBJ databases">
        <authorList>
            <person name="Gulvik C.A."/>
        </authorList>
    </citation>
    <scope>NUCLEOTIDE SEQUENCE [LARGE SCALE GENOMIC DNA]</scope>
    <source>
        <strain evidence="3">LMG 26306</strain>
    </source>
</reference>